<name>X0ZSA2_9ZZZZ</name>
<evidence type="ECO:0000313" key="1">
    <source>
        <dbReference type="EMBL" id="GAG72194.1"/>
    </source>
</evidence>
<comment type="caution">
    <text evidence="1">The sequence shown here is derived from an EMBL/GenBank/DDBJ whole genome shotgun (WGS) entry which is preliminary data.</text>
</comment>
<reference evidence="1" key="1">
    <citation type="journal article" date="2014" name="Front. Microbiol.">
        <title>High frequency of phylogenetically diverse reductive dehalogenase-homologous genes in deep subseafloor sedimentary metagenomes.</title>
        <authorList>
            <person name="Kawai M."/>
            <person name="Futagami T."/>
            <person name="Toyoda A."/>
            <person name="Takaki Y."/>
            <person name="Nishi S."/>
            <person name="Hori S."/>
            <person name="Arai W."/>
            <person name="Tsubouchi T."/>
            <person name="Morono Y."/>
            <person name="Uchiyama I."/>
            <person name="Ito T."/>
            <person name="Fujiyama A."/>
            <person name="Inagaki F."/>
            <person name="Takami H."/>
        </authorList>
    </citation>
    <scope>NUCLEOTIDE SEQUENCE</scope>
    <source>
        <strain evidence="1">Expedition CK06-06</strain>
    </source>
</reference>
<protein>
    <submittedName>
        <fullName evidence="1">Uncharacterized protein</fullName>
    </submittedName>
</protein>
<gene>
    <name evidence="1" type="ORF">S01H4_15932</name>
</gene>
<organism evidence="1">
    <name type="scientific">marine sediment metagenome</name>
    <dbReference type="NCBI Taxonomy" id="412755"/>
    <lineage>
        <taxon>unclassified sequences</taxon>
        <taxon>metagenomes</taxon>
        <taxon>ecological metagenomes</taxon>
    </lineage>
</organism>
<proteinExistence type="predicted"/>
<dbReference type="EMBL" id="BART01006980">
    <property type="protein sequence ID" value="GAG72194.1"/>
    <property type="molecule type" value="Genomic_DNA"/>
</dbReference>
<dbReference type="AlphaFoldDB" id="X0ZSA2"/>
<sequence>MQHLDSEYREEDVADEVQIEDLLQRRAEKLDVGSLAGRRFSA</sequence>
<accession>X0ZSA2</accession>